<sequence>MKRLTIYFLFLFITILLAGCGRQAVALHKQGTYQYKNSTIELSKKVRTLDISVDSGKLQIFCWDKPEISCEIKHTVRDKKTDEQLQKLLNKFSVKSTVKDNICYISVDYDGNIKNSNDIFSEVKLTIPRRINSIELVQEQGSLVVEDKFEGSIKAELEAASAEIKALYGSMSIHCENGNFRLNSGRLTRASEVKIEKGNIYVKAECEGKSTHSFETRTGNIELTFPVTSAISLDTAGTISHNQFTGSEGDIKVNASTKFGKLSINGYIN</sequence>
<dbReference type="eggNOG" id="ENOG5032TC6">
    <property type="taxonomic scope" value="Bacteria"/>
</dbReference>
<keyword evidence="2" id="KW-1185">Reference proteome</keyword>
<dbReference type="PATRIC" id="fig|1195236.3.peg.360"/>
<dbReference type="Proteomes" id="UP000014155">
    <property type="component" value="Unassembled WGS sequence"/>
</dbReference>
<comment type="caution">
    <text evidence="1">The sequence shown here is derived from an EMBL/GenBank/DDBJ whole genome shotgun (WGS) entry which is preliminary data.</text>
</comment>
<protein>
    <submittedName>
        <fullName evidence="1">Uncharacterized protein</fullName>
    </submittedName>
</protein>
<organism evidence="1 2">
    <name type="scientific">Ruminiclostridium cellobioparum subsp. termitidis CT1112</name>
    <dbReference type="NCBI Taxonomy" id="1195236"/>
    <lineage>
        <taxon>Bacteria</taxon>
        <taxon>Bacillati</taxon>
        <taxon>Bacillota</taxon>
        <taxon>Clostridia</taxon>
        <taxon>Eubacteriales</taxon>
        <taxon>Oscillospiraceae</taxon>
        <taxon>Ruminiclostridium</taxon>
    </lineage>
</organism>
<proteinExistence type="predicted"/>
<dbReference type="EMBL" id="AORV01000010">
    <property type="protein sequence ID" value="EMS73961.1"/>
    <property type="molecule type" value="Genomic_DNA"/>
</dbReference>
<accession>S0FUG7</accession>
<reference evidence="1 2" key="1">
    <citation type="journal article" date="2013" name="Genome Announc.">
        <title>Draft Genome Sequence of the Cellulolytic, Mesophilic, Anaerobic Bacterium Clostridium termitidis Strain CT1112 (DSM 5398).</title>
        <authorList>
            <person name="Lal S."/>
            <person name="Ramachandran U."/>
            <person name="Zhang X."/>
            <person name="Munir R."/>
            <person name="Sparling R."/>
            <person name="Levin D.B."/>
        </authorList>
    </citation>
    <scope>NUCLEOTIDE SEQUENCE [LARGE SCALE GENOMIC DNA]</scope>
    <source>
        <strain evidence="1 2">CT1112</strain>
    </source>
</reference>
<evidence type="ECO:0000313" key="2">
    <source>
        <dbReference type="Proteomes" id="UP000014155"/>
    </source>
</evidence>
<evidence type="ECO:0000313" key="1">
    <source>
        <dbReference type="EMBL" id="EMS73961.1"/>
    </source>
</evidence>
<dbReference type="RefSeq" id="WP_004623291.1">
    <property type="nucleotide sequence ID" value="NZ_AORV01000010.1"/>
</dbReference>
<dbReference type="PROSITE" id="PS51257">
    <property type="entry name" value="PROKAR_LIPOPROTEIN"/>
    <property type="match status" value="1"/>
</dbReference>
<dbReference type="AlphaFoldDB" id="S0FUG7"/>
<dbReference type="STRING" id="1195236.CTER_5558"/>
<name>S0FUG7_RUMCE</name>
<gene>
    <name evidence="1" type="ORF">CTER_5558</name>
</gene>